<feature type="region of interest" description="Disordered" evidence="1">
    <location>
        <begin position="238"/>
        <end position="262"/>
    </location>
</feature>
<dbReference type="Proteomes" id="UP000749293">
    <property type="component" value="Unassembled WGS sequence"/>
</dbReference>
<keyword evidence="4" id="KW-1185">Reference proteome</keyword>
<evidence type="ECO:0000256" key="2">
    <source>
        <dbReference type="SAM" id="Phobius"/>
    </source>
</evidence>
<keyword evidence="2" id="KW-1133">Transmembrane helix</keyword>
<evidence type="ECO:0000256" key="1">
    <source>
        <dbReference type="SAM" id="MobiDB-lite"/>
    </source>
</evidence>
<dbReference type="RefSeq" id="XP_035324549.1">
    <property type="nucleotide sequence ID" value="XM_035463125.1"/>
</dbReference>
<organism evidence="3 4">
    <name type="scientific">Geosmithia morbida</name>
    <dbReference type="NCBI Taxonomy" id="1094350"/>
    <lineage>
        <taxon>Eukaryota</taxon>
        <taxon>Fungi</taxon>
        <taxon>Dikarya</taxon>
        <taxon>Ascomycota</taxon>
        <taxon>Pezizomycotina</taxon>
        <taxon>Sordariomycetes</taxon>
        <taxon>Hypocreomycetidae</taxon>
        <taxon>Hypocreales</taxon>
        <taxon>Bionectriaceae</taxon>
        <taxon>Geosmithia</taxon>
    </lineage>
</organism>
<dbReference type="EMBL" id="JAANYQ010000002">
    <property type="protein sequence ID" value="KAF4125897.1"/>
    <property type="molecule type" value="Genomic_DNA"/>
</dbReference>
<keyword evidence="2" id="KW-0472">Membrane</keyword>
<protein>
    <submittedName>
        <fullName evidence="3">Conserved hypothetical, protein</fullName>
    </submittedName>
</protein>
<evidence type="ECO:0000313" key="4">
    <source>
        <dbReference type="Proteomes" id="UP000749293"/>
    </source>
</evidence>
<dbReference type="AlphaFoldDB" id="A0A9P5D4C2"/>
<feature type="compositionally biased region" description="Basic and acidic residues" evidence="1">
    <location>
        <begin position="243"/>
        <end position="253"/>
    </location>
</feature>
<dbReference type="GeneID" id="55967373"/>
<keyword evidence="2" id="KW-0812">Transmembrane</keyword>
<gene>
    <name evidence="3" type="ORF">GMORB2_1143</name>
</gene>
<sequence length="262" mass="29785">MATQIVIPRFLLPLQTSLWRGAAVRGLATTPQHGRGRKQLLALRFASSSSGGGESRPIVLEKPTRFNPPSHGSRLKRKTIPRHYAAELSPEELAAQKQRNYPGLMAPEGTWQHFFWHSRLLHVCITMGTLFSLSIFTFFMNYASNSPFKDLLPPISSLWSHPLEFLAAWKKVIILHEQDKGIKAYEHRLAQQNDVAKRRYYMKVHGIETKDPVTMVFGKGDDGKTVEQVEAEVLGRQVPESFSTKEEPKEEPKKRNKILGIF</sequence>
<evidence type="ECO:0000313" key="3">
    <source>
        <dbReference type="EMBL" id="KAF4125897.1"/>
    </source>
</evidence>
<dbReference type="OrthoDB" id="5397827at2759"/>
<comment type="caution">
    <text evidence="3">The sequence shown here is derived from an EMBL/GenBank/DDBJ whole genome shotgun (WGS) entry which is preliminary data.</text>
</comment>
<reference evidence="3" key="1">
    <citation type="submission" date="2020-03" db="EMBL/GenBank/DDBJ databases">
        <title>Site-based positive gene gene selection in Geosmithia morbida across the United States reveals a broad range of putative effectors and factors for local host and environmental adapation.</title>
        <authorList>
            <person name="Onufrak A."/>
            <person name="Murdoch R.W."/>
            <person name="Gazis R."/>
            <person name="Huff M."/>
            <person name="Staton M."/>
            <person name="Klingeman W."/>
            <person name="Hadziabdic D."/>
        </authorList>
    </citation>
    <scope>NUCLEOTIDE SEQUENCE</scope>
    <source>
        <strain evidence="3">1262</strain>
    </source>
</reference>
<name>A0A9P5D4C2_9HYPO</name>
<feature type="transmembrane region" description="Helical" evidence="2">
    <location>
        <begin position="120"/>
        <end position="143"/>
    </location>
</feature>
<proteinExistence type="predicted"/>
<accession>A0A9P5D4C2</accession>